<protein>
    <submittedName>
        <fullName evidence="2">Uncharacterized protein</fullName>
    </submittedName>
</protein>
<keyword evidence="3" id="KW-1185">Reference proteome</keyword>
<dbReference type="Proteomes" id="UP001141422">
    <property type="component" value="Unassembled WGS sequence"/>
</dbReference>
<reference evidence="2" key="1">
    <citation type="submission" date="2022-12" db="EMBL/GenBank/DDBJ databases">
        <title>Isolation and characterisation of novel Methanocorpusculum spp. from native Australian herbivores indicates the genus is ancestrally host-associated.</title>
        <authorList>
            <person name="Volmer J.G."/>
            <person name="Soo R.M."/>
            <person name="Evans P.N."/>
            <person name="Hoedt E.C."/>
            <person name="Astorga Alsina A.L."/>
            <person name="Woodcroft B.J."/>
            <person name="Tyson G.W."/>
            <person name="Hugenholtz P."/>
            <person name="Morrison M."/>
        </authorList>
    </citation>
    <scope>NUCLEOTIDE SEQUENCE</scope>
    <source>
        <strain evidence="2">MG</strain>
    </source>
</reference>
<gene>
    <name evidence="2" type="ORF">O0S10_00580</name>
</gene>
<dbReference type="RefSeq" id="WP_268923940.1">
    <property type="nucleotide sequence ID" value="NZ_JAPTGB010000001.1"/>
</dbReference>
<proteinExistence type="predicted"/>
<evidence type="ECO:0000313" key="3">
    <source>
        <dbReference type="Proteomes" id="UP001141422"/>
    </source>
</evidence>
<dbReference type="EMBL" id="JAPTGB010000001">
    <property type="protein sequence ID" value="MCZ0859718.1"/>
    <property type="molecule type" value="Genomic_DNA"/>
</dbReference>
<feature type="transmembrane region" description="Helical" evidence="1">
    <location>
        <begin position="331"/>
        <end position="355"/>
    </location>
</feature>
<organism evidence="2 3">
    <name type="scientific">Methanocorpusculum petauri</name>
    <dbReference type="NCBI Taxonomy" id="3002863"/>
    <lineage>
        <taxon>Archaea</taxon>
        <taxon>Methanobacteriati</taxon>
        <taxon>Methanobacteriota</taxon>
        <taxon>Stenosarchaea group</taxon>
        <taxon>Methanomicrobia</taxon>
        <taxon>Methanomicrobiales</taxon>
        <taxon>Methanocorpusculaceae</taxon>
        <taxon>Methanocorpusculum</taxon>
    </lineage>
</organism>
<keyword evidence="1" id="KW-0812">Transmembrane</keyword>
<evidence type="ECO:0000256" key="1">
    <source>
        <dbReference type="SAM" id="Phobius"/>
    </source>
</evidence>
<name>A0ABT4ID95_9EURY</name>
<feature type="transmembrane region" description="Helical" evidence="1">
    <location>
        <begin position="280"/>
        <end position="299"/>
    </location>
</feature>
<evidence type="ECO:0000313" key="2">
    <source>
        <dbReference type="EMBL" id="MCZ0859718.1"/>
    </source>
</evidence>
<accession>A0ABT4ID95</accession>
<comment type="caution">
    <text evidence="2">The sequence shown here is derived from an EMBL/GenBank/DDBJ whole genome shotgun (WGS) entry which is preliminary data.</text>
</comment>
<sequence length="392" mass="44461">MNHILCSVVLILFLSYVAVCPVAASNGVNDNIEKADVEKELLRCANVFGDDGHLKNPGILRAEFMVAWHHLVQYVGNHYDMNTVEGRMGYMEYMADKERVVYSIRDKIVSLDILYSKNPEAYQSIVKENISSYMALSNELFVKDPELTTIYEMELSQSYDAARKLNDACAVFGSHCNTDDYQMLGTDLKNVANSLSISEGLALTRFEPSRNNYPAEEKLGVPLNQRLKTVYNPFTERSEVVTYNTSKEVWTKDETERYTELQYKIERAHTEYVQDLSFEMATIVIAANILFYTVGWIIFSPRTTFVGKFEYDILGKSFGEVTRLTKYEVQLALVIVLVLIAIACAALAGAIYGLVNTIEKHKEEIKDIEEMKKMVKEHGFTVPDGTDASVWV</sequence>
<keyword evidence="1" id="KW-0472">Membrane</keyword>
<keyword evidence="1" id="KW-1133">Transmembrane helix</keyword>